<protein>
    <recommendedName>
        <fullName evidence="4">DUF4352 domain-containing protein</fullName>
    </recommendedName>
</protein>
<comment type="caution">
    <text evidence="2">The sequence shown here is derived from an EMBL/GenBank/DDBJ whole genome shotgun (WGS) entry which is preliminary data.</text>
</comment>
<accession>A0ABW8HS23</accession>
<keyword evidence="1" id="KW-0812">Transmembrane</keyword>
<evidence type="ECO:0000256" key="1">
    <source>
        <dbReference type="SAM" id="Phobius"/>
    </source>
</evidence>
<evidence type="ECO:0000313" key="2">
    <source>
        <dbReference type="EMBL" id="MFK0522292.1"/>
    </source>
</evidence>
<sequence length="158" mass="17847">MDKKEKKYIIAIVILVAVVLGIIWYFRVGYLLKKPEMPEANIEIQTKMVDRGTINLRNAEYTEEQIKVGYEVKGFSLKEYNVSCKLYKDGNLISSSGSTDGGLIELDEQHYYFVGFENIDQVNLPDSINLTVEITVIPNDSGQNPLTASFNVGLDKEM</sequence>
<evidence type="ECO:0000313" key="3">
    <source>
        <dbReference type="Proteomes" id="UP001618531"/>
    </source>
</evidence>
<keyword evidence="1" id="KW-1133">Transmembrane helix</keyword>
<dbReference type="EMBL" id="JBIYSL010000002">
    <property type="protein sequence ID" value="MFK0522292.1"/>
    <property type="molecule type" value="Genomic_DNA"/>
</dbReference>
<dbReference type="RefSeq" id="WP_402873712.1">
    <property type="nucleotide sequence ID" value="NZ_JBIYSL010000002.1"/>
</dbReference>
<proteinExistence type="predicted"/>
<keyword evidence="3" id="KW-1185">Reference proteome</keyword>
<gene>
    <name evidence="2" type="ORF">ACINKY_08770</name>
</gene>
<reference evidence="2 3" key="1">
    <citation type="submission" date="2024-11" db="EMBL/GenBank/DDBJ databases">
        <title>Identification and Characterization of a Novel Fosfomycin Bacillithiol Transferase FosB8 in Paenibacillus illinoisensis.</title>
        <authorList>
            <person name="Lu W."/>
        </authorList>
    </citation>
    <scope>NUCLEOTIDE SEQUENCE [LARGE SCALE GENOMIC DNA]</scope>
    <source>
        <strain evidence="2 3">WP77</strain>
    </source>
</reference>
<feature type="transmembrane region" description="Helical" evidence="1">
    <location>
        <begin position="7"/>
        <end position="26"/>
    </location>
</feature>
<organism evidence="2 3">
    <name type="scientific">Paenibacillus illinoisensis</name>
    <dbReference type="NCBI Taxonomy" id="59845"/>
    <lineage>
        <taxon>Bacteria</taxon>
        <taxon>Bacillati</taxon>
        <taxon>Bacillota</taxon>
        <taxon>Bacilli</taxon>
        <taxon>Bacillales</taxon>
        <taxon>Paenibacillaceae</taxon>
        <taxon>Paenibacillus</taxon>
    </lineage>
</organism>
<keyword evidence="1" id="KW-0472">Membrane</keyword>
<dbReference type="Proteomes" id="UP001618531">
    <property type="component" value="Unassembled WGS sequence"/>
</dbReference>
<name>A0ABW8HS23_9BACL</name>
<evidence type="ECO:0008006" key="4">
    <source>
        <dbReference type="Google" id="ProtNLM"/>
    </source>
</evidence>